<name>A0A6J6J058_9ZZZZ</name>
<evidence type="ECO:0000313" key="1">
    <source>
        <dbReference type="EMBL" id="CAB4630211.1"/>
    </source>
</evidence>
<accession>A0A6J6J058</accession>
<dbReference type="AlphaFoldDB" id="A0A6J6J058"/>
<reference evidence="1" key="1">
    <citation type="submission" date="2020-05" db="EMBL/GenBank/DDBJ databases">
        <authorList>
            <person name="Chiriac C."/>
            <person name="Salcher M."/>
            <person name="Ghai R."/>
            <person name="Kavagutti S V."/>
        </authorList>
    </citation>
    <scope>NUCLEOTIDE SEQUENCE</scope>
</reference>
<proteinExistence type="predicted"/>
<protein>
    <submittedName>
        <fullName evidence="1">Unannotated protein</fullName>
    </submittedName>
</protein>
<organism evidence="1">
    <name type="scientific">freshwater metagenome</name>
    <dbReference type="NCBI Taxonomy" id="449393"/>
    <lineage>
        <taxon>unclassified sequences</taxon>
        <taxon>metagenomes</taxon>
        <taxon>ecological metagenomes</taxon>
    </lineage>
</organism>
<dbReference type="EMBL" id="CAEZVK010000057">
    <property type="protein sequence ID" value="CAB4630211.1"/>
    <property type="molecule type" value="Genomic_DNA"/>
</dbReference>
<gene>
    <name evidence="1" type="ORF">UFOPK2000_00667</name>
</gene>
<sequence length="182" mass="18644">MASTVESGFARTYAAAAGVSAAVTEITAPFASARFPVFVTENGASVASPGIIDNGFPSVTAVVDVELSSRFNTKRAPPILTTKIGCMSVAVASPALPEEFTVMRFAPEGAESAALIVMTYEGVPPGGTTPAKVHFTVPAPAGQVQPPAFTAEVVSPFGIVSVSTIPRAKPSIAEWLTAKFTD</sequence>